<evidence type="ECO:0000256" key="5">
    <source>
        <dbReference type="ARBA" id="ARBA00013061"/>
    </source>
</evidence>
<keyword evidence="9 13" id="KW-0547">Nucleotide-binding</keyword>
<dbReference type="InterPro" id="IPR001576">
    <property type="entry name" value="Phosphoglycerate_kinase"/>
</dbReference>
<evidence type="ECO:0000256" key="11">
    <source>
        <dbReference type="ARBA" id="ARBA00022840"/>
    </source>
</evidence>
<name>A0A223CWG5_9BACL</name>
<dbReference type="Gene3D" id="3.40.50.1260">
    <property type="entry name" value="Phosphoglycerate kinase, N-terminal domain"/>
    <property type="match status" value="2"/>
</dbReference>
<dbReference type="PANTHER" id="PTHR11406">
    <property type="entry name" value="PHOSPHOGLYCERATE KINASE"/>
    <property type="match status" value="1"/>
</dbReference>
<evidence type="ECO:0000256" key="2">
    <source>
        <dbReference type="ARBA" id="ARBA00004838"/>
    </source>
</evidence>
<evidence type="ECO:0000256" key="13">
    <source>
        <dbReference type="HAMAP-Rule" id="MF_00145"/>
    </source>
</evidence>
<feature type="binding site" evidence="13 14">
    <location>
        <position position="322"/>
    </location>
    <ligand>
        <name>ATP</name>
        <dbReference type="ChEBI" id="CHEBI:30616"/>
    </ligand>
</feature>
<dbReference type="GO" id="GO:0006096">
    <property type="term" value="P:glycolytic process"/>
    <property type="evidence" value="ECO:0007669"/>
    <property type="project" value="UniProtKB-UniRule"/>
</dbReference>
<feature type="binding site" evidence="13">
    <location>
        <begin position="21"/>
        <end position="23"/>
    </location>
    <ligand>
        <name>substrate</name>
    </ligand>
</feature>
<feature type="binding site" evidence="13 14">
    <location>
        <position position="201"/>
    </location>
    <ligand>
        <name>ATP</name>
        <dbReference type="ChEBI" id="CHEBI:30616"/>
    </ligand>
</feature>
<accession>A0A223CWG5</accession>
<keyword evidence="17" id="KW-1185">Reference proteome</keyword>
<gene>
    <name evidence="13 16" type="primary">pgk</name>
    <name evidence="16" type="ORF">CIG75_00865</name>
</gene>
<evidence type="ECO:0000256" key="14">
    <source>
        <dbReference type="PIRSR" id="PIRSR000724-2"/>
    </source>
</evidence>
<feature type="binding site" evidence="13 14">
    <location>
        <begin position="348"/>
        <end position="351"/>
    </location>
    <ligand>
        <name>ATP</name>
        <dbReference type="ChEBI" id="CHEBI:30616"/>
    </ligand>
</feature>
<dbReference type="PRINTS" id="PR00477">
    <property type="entry name" value="PHGLYCKINASE"/>
</dbReference>
<dbReference type="GO" id="GO:0005524">
    <property type="term" value="F:ATP binding"/>
    <property type="evidence" value="ECO:0007669"/>
    <property type="project" value="UniProtKB-KW"/>
</dbReference>
<dbReference type="InterPro" id="IPR036043">
    <property type="entry name" value="Phosphoglycerate_kinase_sf"/>
</dbReference>
<comment type="caution">
    <text evidence="13">Lacks conserved residue(s) required for the propagation of feature annotation.</text>
</comment>
<dbReference type="PIRSF" id="PIRSF000724">
    <property type="entry name" value="Pgk"/>
    <property type="match status" value="1"/>
</dbReference>
<proteinExistence type="inferred from homology"/>
<protein>
    <recommendedName>
        <fullName evidence="6 13">Phosphoglycerate kinase</fullName>
        <ecNumber evidence="5 13">2.7.2.3</ecNumber>
    </recommendedName>
</protein>
<evidence type="ECO:0000256" key="15">
    <source>
        <dbReference type="RuleBase" id="RU000532"/>
    </source>
</evidence>
<dbReference type="HAMAP" id="MF_00145">
    <property type="entry name" value="Phosphoglyc_kinase"/>
    <property type="match status" value="1"/>
</dbReference>
<dbReference type="Pfam" id="PF00162">
    <property type="entry name" value="PGK"/>
    <property type="match status" value="1"/>
</dbReference>
<keyword evidence="8 13" id="KW-0808">Transferase</keyword>
<dbReference type="GO" id="GO:0005829">
    <property type="term" value="C:cytosol"/>
    <property type="evidence" value="ECO:0007669"/>
    <property type="project" value="TreeGrafter"/>
</dbReference>
<comment type="catalytic activity">
    <reaction evidence="1 13 15">
        <text>(2R)-3-phosphoglycerate + ATP = (2R)-3-phospho-glyceroyl phosphate + ADP</text>
        <dbReference type="Rhea" id="RHEA:14801"/>
        <dbReference type="ChEBI" id="CHEBI:30616"/>
        <dbReference type="ChEBI" id="CHEBI:57604"/>
        <dbReference type="ChEBI" id="CHEBI:58272"/>
        <dbReference type="ChEBI" id="CHEBI:456216"/>
        <dbReference type="EC" id="2.7.2.3"/>
    </reaction>
</comment>
<dbReference type="EMBL" id="CP022657">
    <property type="protein sequence ID" value="ASS73666.1"/>
    <property type="molecule type" value="Genomic_DNA"/>
</dbReference>
<evidence type="ECO:0000256" key="7">
    <source>
        <dbReference type="ARBA" id="ARBA00022490"/>
    </source>
</evidence>
<dbReference type="FunFam" id="3.40.50.1260:FF:000031">
    <property type="entry name" value="Phosphoglycerate kinase 1"/>
    <property type="match status" value="1"/>
</dbReference>
<feature type="binding site" evidence="13">
    <location>
        <position position="151"/>
    </location>
    <ligand>
        <name>substrate</name>
    </ligand>
</feature>
<dbReference type="GO" id="GO:0004618">
    <property type="term" value="F:phosphoglycerate kinase activity"/>
    <property type="evidence" value="ECO:0007669"/>
    <property type="project" value="UniProtKB-UniRule"/>
</dbReference>
<dbReference type="GO" id="GO:0043531">
    <property type="term" value="F:ADP binding"/>
    <property type="evidence" value="ECO:0007669"/>
    <property type="project" value="TreeGrafter"/>
</dbReference>
<sequence length="394" mass="42954">MNEVQITDIEWHGKRALCRVDLNVPYQNGKITDDTRIRGALGTIEYLIERGAKVILLTHLGYPKGKVVSELRVDPIASRLSELLQVPVRKCDETVGETALREIEGLQPGDVLLLENVRFLAGEESNSQELARQYAELGDVFVLDAFATIHRRHASIIGISTHLPAVSGLLMQRELRELRRVTESPESPFTAIMGGAKVKDKIEVIERLLETTDQLLIGGAIANTFLAAQGLEVGCSLYDEGKIERAAVILQLAQQKQRTLLLPVDVLVTNTDDETELKVVAVTDVQTHHAIVDIGPKTRRSFADTIQQSRLVVWNGAMGIFEHPATAGGTLSLIQALVHSPAYTVIGGGDTLSSVKLAGCMEQLDYLSTGGGAMLKFLEGSELPGLSGLRRRTI</sequence>
<comment type="subunit">
    <text evidence="4 13">Monomer.</text>
</comment>
<keyword evidence="7 13" id="KW-0963">Cytoplasm</keyword>
<dbReference type="SUPFAM" id="SSF53748">
    <property type="entry name" value="Phosphoglycerate kinase"/>
    <property type="match status" value="1"/>
</dbReference>
<dbReference type="RefSeq" id="WP_094234926.1">
    <property type="nucleotide sequence ID" value="NZ_CP022657.1"/>
</dbReference>
<reference evidence="16 17" key="1">
    <citation type="journal article" date="2015" name="Int. J. Syst. Evol. Microbiol.">
        <title>Tumebacillus algifaecis sp. nov., isolated from decomposing algal scum.</title>
        <authorList>
            <person name="Wu Y.F."/>
            <person name="Zhang B."/>
            <person name="Xing P."/>
            <person name="Wu Q.L."/>
            <person name="Liu S.J."/>
        </authorList>
    </citation>
    <scope>NUCLEOTIDE SEQUENCE [LARGE SCALE GENOMIC DNA]</scope>
    <source>
        <strain evidence="16 17">THMBR28</strain>
    </source>
</reference>
<comment type="pathway">
    <text evidence="2 13">Carbohydrate degradation; glycolysis; pyruvate from D-glyceraldehyde 3-phosphate: step 2/5.</text>
</comment>
<dbReference type="InterPro" id="IPR015824">
    <property type="entry name" value="Phosphoglycerate_kinase_N"/>
</dbReference>
<evidence type="ECO:0000256" key="10">
    <source>
        <dbReference type="ARBA" id="ARBA00022777"/>
    </source>
</evidence>
<dbReference type="GO" id="GO:0006094">
    <property type="term" value="P:gluconeogenesis"/>
    <property type="evidence" value="ECO:0007669"/>
    <property type="project" value="TreeGrafter"/>
</dbReference>
<dbReference type="PANTHER" id="PTHR11406:SF23">
    <property type="entry name" value="PHOSPHOGLYCERATE KINASE 1, CHLOROPLASTIC-RELATED"/>
    <property type="match status" value="1"/>
</dbReference>
<evidence type="ECO:0000256" key="12">
    <source>
        <dbReference type="ARBA" id="ARBA00023152"/>
    </source>
</evidence>
<evidence type="ECO:0000256" key="8">
    <source>
        <dbReference type="ARBA" id="ARBA00022679"/>
    </source>
</evidence>
<evidence type="ECO:0000256" key="4">
    <source>
        <dbReference type="ARBA" id="ARBA00011245"/>
    </source>
</evidence>
<keyword evidence="12 13" id="KW-0324">Glycolysis</keyword>
<dbReference type="AlphaFoldDB" id="A0A223CWG5"/>
<dbReference type="EC" id="2.7.2.3" evidence="5 13"/>
<keyword evidence="11 13" id="KW-0067">ATP-binding</keyword>
<comment type="similarity">
    <text evidence="3 13 15">Belongs to the phosphoglycerate kinase family.</text>
</comment>
<evidence type="ECO:0000256" key="3">
    <source>
        <dbReference type="ARBA" id="ARBA00008982"/>
    </source>
</evidence>
<dbReference type="Proteomes" id="UP000214688">
    <property type="component" value="Chromosome"/>
</dbReference>
<feature type="binding site" evidence="13">
    <location>
        <position position="118"/>
    </location>
    <ligand>
        <name>substrate</name>
    </ligand>
</feature>
<feature type="binding site" evidence="13">
    <location>
        <position position="36"/>
    </location>
    <ligand>
        <name>substrate</name>
    </ligand>
</feature>
<dbReference type="OrthoDB" id="9808460at2"/>
<dbReference type="UniPathway" id="UPA00109">
    <property type="reaction ID" value="UER00185"/>
</dbReference>
<organism evidence="16 17">
    <name type="scientific">Tumebacillus algifaecis</name>
    <dbReference type="NCBI Taxonomy" id="1214604"/>
    <lineage>
        <taxon>Bacteria</taxon>
        <taxon>Bacillati</taxon>
        <taxon>Bacillota</taxon>
        <taxon>Bacilli</taxon>
        <taxon>Bacillales</taxon>
        <taxon>Alicyclobacillaceae</taxon>
        <taxon>Tumebacillus</taxon>
    </lineage>
</organism>
<keyword evidence="10 13" id="KW-0418">Kinase</keyword>
<dbReference type="KEGG" id="tab:CIG75_00865"/>
<comment type="subcellular location">
    <subcellularLocation>
        <location evidence="13">Cytoplasm</location>
    </subcellularLocation>
</comment>
<evidence type="ECO:0000256" key="6">
    <source>
        <dbReference type="ARBA" id="ARBA00016471"/>
    </source>
</evidence>
<evidence type="ECO:0000313" key="17">
    <source>
        <dbReference type="Proteomes" id="UP000214688"/>
    </source>
</evidence>
<evidence type="ECO:0000256" key="9">
    <source>
        <dbReference type="ARBA" id="ARBA00022741"/>
    </source>
</evidence>
<evidence type="ECO:0000313" key="16">
    <source>
        <dbReference type="EMBL" id="ASS73666.1"/>
    </source>
</evidence>
<dbReference type="FunFam" id="3.40.50.1260:FF:000006">
    <property type="entry name" value="Phosphoglycerate kinase"/>
    <property type="match status" value="1"/>
</dbReference>
<evidence type="ECO:0000256" key="1">
    <source>
        <dbReference type="ARBA" id="ARBA00000642"/>
    </source>
</evidence>